<evidence type="ECO:0000256" key="1">
    <source>
        <dbReference type="SAM" id="Phobius"/>
    </source>
</evidence>
<evidence type="ECO:0000313" key="2">
    <source>
        <dbReference type="EMBL" id="MEK8128796.1"/>
    </source>
</evidence>
<keyword evidence="1" id="KW-0812">Transmembrane</keyword>
<protein>
    <recommendedName>
        <fullName evidence="4">Short-chain dehydrogenase</fullName>
    </recommendedName>
</protein>
<gene>
    <name evidence="2" type="ORF">WMW72_12855</name>
</gene>
<accession>A0ABU9DIV1</accession>
<keyword evidence="3" id="KW-1185">Reference proteome</keyword>
<reference evidence="2 3" key="1">
    <citation type="submission" date="2024-04" db="EMBL/GenBank/DDBJ databases">
        <title>draft genome sequnece of Paenibacillus filicis.</title>
        <authorList>
            <person name="Kim D.-U."/>
        </authorList>
    </citation>
    <scope>NUCLEOTIDE SEQUENCE [LARGE SCALE GENOMIC DNA]</scope>
    <source>
        <strain evidence="2 3">KACC14197</strain>
    </source>
</reference>
<organism evidence="2 3">
    <name type="scientific">Paenibacillus filicis</name>
    <dbReference type="NCBI Taxonomy" id="669464"/>
    <lineage>
        <taxon>Bacteria</taxon>
        <taxon>Bacillati</taxon>
        <taxon>Bacillota</taxon>
        <taxon>Bacilli</taxon>
        <taxon>Bacillales</taxon>
        <taxon>Paenibacillaceae</taxon>
        <taxon>Paenibacillus</taxon>
    </lineage>
</organism>
<keyword evidence="1" id="KW-1133">Transmembrane helix</keyword>
<dbReference type="RefSeq" id="WP_341415884.1">
    <property type="nucleotide sequence ID" value="NZ_JBBPCC010000007.1"/>
</dbReference>
<name>A0ABU9DIV1_9BACL</name>
<feature type="transmembrane region" description="Helical" evidence="1">
    <location>
        <begin position="6"/>
        <end position="24"/>
    </location>
</feature>
<feature type="transmembrane region" description="Helical" evidence="1">
    <location>
        <begin position="45"/>
        <end position="71"/>
    </location>
</feature>
<evidence type="ECO:0008006" key="4">
    <source>
        <dbReference type="Google" id="ProtNLM"/>
    </source>
</evidence>
<sequence>MLGILLSIALVVCVFSLIITFVIMKKQQNKELDKSMNLTTAKHPFIANPIIIAYVLFPIVLILGGILWMYYS</sequence>
<comment type="caution">
    <text evidence="2">The sequence shown here is derived from an EMBL/GenBank/DDBJ whole genome shotgun (WGS) entry which is preliminary data.</text>
</comment>
<proteinExistence type="predicted"/>
<dbReference type="EMBL" id="JBBPCC010000007">
    <property type="protein sequence ID" value="MEK8128796.1"/>
    <property type="molecule type" value="Genomic_DNA"/>
</dbReference>
<keyword evidence="1" id="KW-0472">Membrane</keyword>
<evidence type="ECO:0000313" key="3">
    <source>
        <dbReference type="Proteomes" id="UP001469365"/>
    </source>
</evidence>
<dbReference type="Proteomes" id="UP001469365">
    <property type="component" value="Unassembled WGS sequence"/>
</dbReference>